<dbReference type="PROSITE" id="PS51257">
    <property type="entry name" value="PROKAR_LIPOPROTEIN"/>
    <property type="match status" value="1"/>
</dbReference>
<proteinExistence type="predicted"/>
<feature type="domain" description="Thioredoxin-like fold" evidence="2">
    <location>
        <begin position="58"/>
        <end position="231"/>
    </location>
</feature>
<reference evidence="3 4" key="1">
    <citation type="submission" date="2018-05" db="EMBL/GenBank/DDBJ databases">
        <title>Genomic Encyclopedia of Type Strains, Phase IV (KMG-IV): sequencing the most valuable type-strain genomes for metagenomic binning, comparative biology and taxonomic classification.</title>
        <authorList>
            <person name="Goeker M."/>
        </authorList>
    </citation>
    <scope>NUCLEOTIDE SEQUENCE [LARGE SCALE GENOMIC DNA]</scope>
    <source>
        <strain evidence="3 4">DSM 3183</strain>
    </source>
</reference>
<evidence type="ECO:0000259" key="2">
    <source>
        <dbReference type="Pfam" id="PF13462"/>
    </source>
</evidence>
<dbReference type="GO" id="GO:0016853">
    <property type="term" value="F:isomerase activity"/>
    <property type="evidence" value="ECO:0007669"/>
    <property type="project" value="UniProtKB-KW"/>
</dbReference>
<evidence type="ECO:0000313" key="3">
    <source>
        <dbReference type="EMBL" id="PXW79362.1"/>
    </source>
</evidence>
<evidence type="ECO:0000256" key="1">
    <source>
        <dbReference type="SAM" id="SignalP"/>
    </source>
</evidence>
<comment type="caution">
    <text evidence="3">The sequence shown here is derived from an EMBL/GenBank/DDBJ whole genome shotgun (WGS) entry which is preliminary data.</text>
</comment>
<dbReference type="RefSeq" id="WP_110297434.1">
    <property type="nucleotide sequence ID" value="NZ_QJJM01000001.1"/>
</dbReference>
<dbReference type="Proteomes" id="UP000248014">
    <property type="component" value="Unassembled WGS sequence"/>
</dbReference>
<feature type="chain" id="PRO_5016086620" evidence="1">
    <location>
        <begin position="21"/>
        <end position="248"/>
    </location>
</feature>
<dbReference type="Gene3D" id="1.10.40.110">
    <property type="match status" value="1"/>
</dbReference>
<evidence type="ECO:0000313" key="4">
    <source>
        <dbReference type="Proteomes" id="UP000248014"/>
    </source>
</evidence>
<accession>A0A2V3VC30</accession>
<sequence length="248" mass="26929">MKRFASLIALPLMLSVAACSGEAEKGAESATSGEPIAAIPAPAGKNWTETVTKTDKGYYVLGNPDAPIKLVEYASLTCSHCAEFAEQAFETIRDKYVASGRVSFEMRNYVREPLDLTASMLTRCGPNESYFALTEQVLANQADIFTKAQAMGQQRFEAALAMPDNQRFVALADGTGLIDFFAQRGISRDQAMQCLTNVDTARALADNTNTATKEDDIQGTPTFFLNGRKVEFTGWPALETEIQALGAR</sequence>
<dbReference type="OrthoDB" id="8478320at2"/>
<keyword evidence="1" id="KW-0732">Signal</keyword>
<gene>
    <name evidence="3" type="ORF">C7451_101427</name>
</gene>
<dbReference type="Gene3D" id="3.40.30.10">
    <property type="entry name" value="Glutaredoxin"/>
    <property type="match status" value="1"/>
</dbReference>
<dbReference type="EMBL" id="QJJM01000001">
    <property type="protein sequence ID" value="PXW79362.1"/>
    <property type="molecule type" value="Genomic_DNA"/>
</dbReference>
<dbReference type="SUPFAM" id="SSF52833">
    <property type="entry name" value="Thioredoxin-like"/>
    <property type="match status" value="1"/>
</dbReference>
<keyword evidence="3" id="KW-0413">Isomerase</keyword>
<protein>
    <submittedName>
        <fullName evidence="3">Protein-disulfide isomerase</fullName>
    </submittedName>
</protein>
<dbReference type="InterPro" id="IPR012336">
    <property type="entry name" value="Thioredoxin-like_fold"/>
</dbReference>
<feature type="signal peptide" evidence="1">
    <location>
        <begin position="1"/>
        <end position="20"/>
    </location>
</feature>
<dbReference type="Pfam" id="PF13462">
    <property type="entry name" value="Thioredoxin_4"/>
    <property type="match status" value="1"/>
</dbReference>
<keyword evidence="4" id="KW-1185">Reference proteome</keyword>
<organism evidence="3 4">
    <name type="scientific">Blastomonas natatoria</name>
    <dbReference type="NCBI Taxonomy" id="34015"/>
    <lineage>
        <taxon>Bacteria</taxon>
        <taxon>Pseudomonadati</taxon>
        <taxon>Pseudomonadota</taxon>
        <taxon>Alphaproteobacteria</taxon>
        <taxon>Sphingomonadales</taxon>
        <taxon>Sphingomonadaceae</taxon>
        <taxon>Blastomonas</taxon>
    </lineage>
</organism>
<dbReference type="InterPro" id="IPR036249">
    <property type="entry name" value="Thioredoxin-like_sf"/>
</dbReference>
<dbReference type="AlphaFoldDB" id="A0A2V3VC30"/>
<name>A0A2V3VC30_9SPHN</name>